<evidence type="ECO:0000313" key="4">
    <source>
        <dbReference type="EMBL" id="KAK4820211.1"/>
    </source>
</evidence>
<evidence type="ECO:0000256" key="1">
    <source>
        <dbReference type="ARBA" id="ARBA00004496"/>
    </source>
</evidence>
<accession>A0AAN7N8R0</accession>
<protein>
    <recommendedName>
        <fullName evidence="3">Abnormal spindle-like microcephaly-associated protein ASH domain-containing protein</fullName>
    </recommendedName>
</protein>
<proteinExistence type="predicted"/>
<comment type="caution">
    <text evidence="4">The sequence shown here is derived from an EMBL/GenBank/DDBJ whole genome shotgun (WGS) entry which is preliminary data.</text>
</comment>
<evidence type="ECO:0000259" key="3">
    <source>
        <dbReference type="Pfam" id="PF15780"/>
    </source>
</evidence>
<keyword evidence="2" id="KW-0963">Cytoplasm</keyword>
<dbReference type="Proteomes" id="UP001333110">
    <property type="component" value="Unassembled WGS sequence"/>
</dbReference>
<evidence type="ECO:0000313" key="5">
    <source>
        <dbReference type="Proteomes" id="UP001333110"/>
    </source>
</evidence>
<keyword evidence="5" id="KW-1185">Reference proteome</keyword>
<dbReference type="Pfam" id="PF15780">
    <property type="entry name" value="ASH"/>
    <property type="match status" value="1"/>
</dbReference>
<dbReference type="AlphaFoldDB" id="A0AAN7N8R0"/>
<comment type="subcellular location">
    <subcellularLocation>
        <location evidence="1">Cytoplasm</location>
    </subcellularLocation>
</comment>
<feature type="domain" description="Abnormal spindle-like microcephaly-associated protein ASH" evidence="3">
    <location>
        <begin position="42"/>
        <end position="103"/>
    </location>
</feature>
<dbReference type="EMBL" id="JAUNZN010000006">
    <property type="protein sequence ID" value="KAK4820211.1"/>
    <property type="molecule type" value="Genomic_DNA"/>
</dbReference>
<name>A0AAN7N8R0_MYCAM</name>
<gene>
    <name evidence="4" type="ORF">QYF61_021716</name>
</gene>
<dbReference type="InterPro" id="IPR031549">
    <property type="entry name" value="ASH"/>
</dbReference>
<sequence>MAAGFLPGAAVWELSSAASPRRRRWAAPGCEEDVDEDEALAVLVLSHFSRPPFLSFGSLRVGASRTRLLGIDNPNAEDAEVVVDRFPASARGFSIEHRRFSLQVPGGGWGAPEAATGRGGVYECVRHEGTLSRALQAGVLGGSKGWRRREAGPLPA</sequence>
<evidence type="ECO:0000256" key="2">
    <source>
        <dbReference type="ARBA" id="ARBA00022490"/>
    </source>
</evidence>
<organism evidence="4 5">
    <name type="scientific">Mycteria americana</name>
    <name type="common">Wood stork</name>
    <dbReference type="NCBI Taxonomy" id="33587"/>
    <lineage>
        <taxon>Eukaryota</taxon>
        <taxon>Metazoa</taxon>
        <taxon>Chordata</taxon>
        <taxon>Craniata</taxon>
        <taxon>Vertebrata</taxon>
        <taxon>Euteleostomi</taxon>
        <taxon>Archelosauria</taxon>
        <taxon>Archosauria</taxon>
        <taxon>Dinosauria</taxon>
        <taxon>Saurischia</taxon>
        <taxon>Theropoda</taxon>
        <taxon>Coelurosauria</taxon>
        <taxon>Aves</taxon>
        <taxon>Neognathae</taxon>
        <taxon>Neoaves</taxon>
        <taxon>Aequornithes</taxon>
        <taxon>Ciconiiformes</taxon>
        <taxon>Ciconiidae</taxon>
        <taxon>Mycteria</taxon>
    </lineage>
</organism>
<reference evidence="4 5" key="1">
    <citation type="journal article" date="2023" name="J. Hered.">
        <title>Chromosome-level genome of the wood stork (Mycteria americana) provides insight into avian chromosome evolution.</title>
        <authorList>
            <person name="Flamio R. Jr."/>
            <person name="Ramstad K.M."/>
        </authorList>
    </citation>
    <scope>NUCLEOTIDE SEQUENCE [LARGE SCALE GENOMIC DNA]</scope>
    <source>
        <strain evidence="4">JAX WOST 10</strain>
    </source>
</reference>
<dbReference type="GO" id="GO:0005737">
    <property type="term" value="C:cytoplasm"/>
    <property type="evidence" value="ECO:0007669"/>
    <property type="project" value="UniProtKB-SubCell"/>
</dbReference>